<name>Q7UMQ1_RHOBA</name>
<evidence type="ECO:0000313" key="2">
    <source>
        <dbReference type="Proteomes" id="UP000001025"/>
    </source>
</evidence>
<dbReference type="AlphaFoldDB" id="Q7UMQ1"/>
<keyword evidence="2" id="KW-1185">Reference proteome</keyword>
<sequence length="66" mass="7213">MEPDGAHPRSPATNDAAWVIPLRAGPARFRNRFTHPRKTSNQSVASLLEPSLAPANHFHLSSALPF</sequence>
<dbReference type="Proteomes" id="UP000001025">
    <property type="component" value="Chromosome"/>
</dbReference>
<dbReference type="KEGG" id="rba:RB8683"/>
<dbReference type="InParanoid" id="Q7UMQ1"/>
<evidence type="ECO:0000313" key="1">
    <source>
        <dbReference type="EMBL" id="CAD75865.1"/>
    </source>
</evidence>
<reference evidence="1 2" key="1">
    <citation type="journal article" date="2003" name="Proc. Natl. Acad. Sci. U.S.A.">
        <title>Complete genome sequence of the marine planctomycete Pirellula sp. strain 1.</title>
        <authorList>
            <person name="Gloeckner F.O."/>
            <person name="Kube M."/>
            <person name="Bauer M."/>
            <person name="Teeling H."/>
            <person name="Lombardot T."/>
            <person name="Ludwig W."/>
            <person name="Gade D."/>
            <person name="Beck A."/>
            <person name="Borzym K."/>
            <person name="Heitmann K."/>
            <person name="Rabus R."/>
            <person name="Schlesner H."/>
            <person name="Amann R."/>
            <person name="Reinhardt R."/>
        </authorList>
    </citation>
    <scope>NUCLEOTIDE SEQUENCE [LARGE SCALE GENOMIC DNA]</scope>
    <source>
        <strain evidence="2">DSM 10527 / NCIMB 13988 / SH1</strain>
    </source>
</reference>
<proteinExistence type="predicted"/>
<organism evidence="1 2">
    <name type="scientific">Rhodopirellula baltica (strain DSM 10527 / NCIMB 13988 / SH1)</name>
    <dbReference type="NCBI Taxonomy" id="243090"/>
    <lineage>
        <taxon>Bacteria</taxon>
        <taxon>Pseudomonadati</taxon>
        <taxon>Planctomycetota</taxon>
        <taxon>Planctomycetia</taxon>
        <taxon>Pirellulales</taxon>
        <taxon>Pirellulaceae</taxon>
        <taxon>Rhodopirellula</taxon>
    </lineage>
</organism>
<dbReference type="STRING" id="243090.RB8683"/>
<dbReference type="HOGENOM" id="CLU_2828349_0_0_0"/>
<dbReference type="EnsemblBacteria" id="CAD75865">
    <property type="protein sequence ID" value="CAD75865"/>
    <property type="gene ID" value="RB8683"/>
</dbReference>
<protein>
    <submittedName>
        <fullName evidence="1">Uncharacterized protein</fullName>
    </submittedName>
</protein>
<gene>
    <name evidence="1" type="ordered locus">RB8683</name>
</gene>
<dbReference type="EMBL" id="BX294148">
    <property type="protein sequence ID" value="CAD75865.1"/>
    <property type="molecule type" value="Genomic_DNA"/>
</dbReference>
<accession>Q7UMQ1</accession>